<dbReference type="Gene3D" id="1.10.10.10">
    <property type="entry name" value="Winged helix-like DNA-binding domain superfamily/Winged helix DNA-binding domain"/>
    <property type="match status" value="1"/>
</dbReference>
<feature type="chain" id="PRO_5019822957" evidence="7">
    <location>
        <begin position="25"/>
        <end position="479"/>
    </location>
</feature>
<feature type="signal peptide" evidence="7">
    <location>
        <begin position="1"/>
        <end position="24"/>
    </location>
</feature>
<evidence type="ECO:0000256" key="3">
    <source>
        <dbReference type="ARBA" id="ARBA00022737"/>
    </source>
</evidence>
<dbReference type="Proteomes" id="UP000272428">
    <property type="component" value="Unassembled WGS sequence"/>
</dbReference>
<dbReference type="SUPFAM" id="SSF46894">
    <property type="entry name" value="C-terminal effector domain of the bipartite response regulators"/>
    <property type="match status" value="1"/>
</dbReference>
<keyword evidence="9" id="KW-1185">Reference proteome</keyword>
<dbReference type="InterPro" id="IPR036388">
    <property type="entry name" value="WH-like_DNA-bd_sf"/>
</dbReference>
<evidence type="ECO:0000256" key="5">
    <source>
        <dbReference type="ARBA" id="ARBA00038253"/>
    </source>
</evidence>
<dbReference type="RefSeq" id="WP_121463055.1">
    <property type="nucleotide sequence ID" value="NZ_RBXB01000004.1"/>
</dbReference>
<comment type="caution">
    <text evidence="8">The sequence shown here is derived from an EMBL/GenBank/DDBJ whole genome shotgun (WGS) entry which is preliminary data.</text>
</comment>
<dbReference type="PANTHER" id="PTHR46630:SF1">
    <property type="entry name" value="TETRATRICOPEPTIDE REPEAT PROTEIN 29"/>
    <property type="match status" value="1"/>
</dbReference>
<evidence type="ECO:0000256" key="1">
    <source>
        <dbReference type="ARBA" id="ARBA00004496"/>
    </source>
</evidence>
<dbReference type="GO" id="GO:0005737">
    <property type="term" value="C:cytoplasm"/>
    <property type="evidence" value="ECO:0007669"/>
    <property type="project" value="UniProtKB-SubCell"/>
</dbReference>
<sequence>MVQFYNVKKILCAFFLLFSLYYYAQTGLANTAQIDSLQKSVFDRMMNRGDYKGIVLQERKLILDCQKLNYIKGETVGYLNLAHALCALTSNKESLYFLNIADKKLKHLHDDALKARMNHLYGRNYYFLGLYEQSIKSFNKSLEFAYKIKDKEERKKRMFAVYDWKRSSFGYLNMMDSVYSNERKCMQFPTPMLYIDIAERHLKTKNIDSAEYYVNKAHNLALSTKNLFEGKSNVLRAYGELYIAKGENERALKFLFESLAITKEMGNKRRNLEAYKLIAEAYKNINDVEKENEYLEKYAKLEDSITLADKGILNMSIEKFLNEYTENEQKNKNKLYYIIIAVILASTAVILILFNVYEKKQKQKEARLNQTDLETHKLRKKLDSAYEEVVQLAISRDPLFMTKFKEVYAEFYHNLISEYPNLTANDIKFCAMVKLNFSNKEIAQYDNMSIRTVESKKYRLRKKLNLAADTDFNGWITSL</sequence>
<keyword evidence="6" id="KW-0472">Membrane</keyword>
<evidence type="ECO:0000313" key="8">
    <source>
        <dbReference type="EMBL" id="RKS95999.1"/>
    </source>
</evidence>
<reference evidence="8 9" key="1">
    <citation type="submission" date="2018-10" db="EMBL/GenBank/DDBJ databases">
        <title>Genomic Encyclopedia of Archaeal and Bacterial Type Strains, Phase II (KMG-II): from individual species to whole genera.</title>
        <authorList>
            <person name="Goeker M."/>
        </authorList>
    </citation>
    <scope>NUCLEOTIDE SEQUENCE [LARGE SCALE GENOMIC DNA]</scope>
    <source>
        <strain evidence="8 9">DSM 14219</strain>
    </source>
</reference>
<comment type="similarity">
    <text evidence="5">Belongs to the Rap family.</text>
</comment>
<dbReference type="PANTHER" id="PTHR46630">
    <property type="entry name" value="TETRATRICOPEPTIDE REPEAT PROTEIN 29"/>
    <property type="match status" value="1"/>
</dbReference>
<comment type="subcellular location">
    <subcellularLocation>
        <location evidence="1">Cytoplasm</location>
    </subcellularLocation>
</comment>
<evidence type="ECO:0000256" key="7">
    <source>
        <dbReference type="SAM" id="SignalP"/>
    </source>
</evidence>
<dbReference type="InterPro" id="IPR011990">
    <property type="entry name" value="TPR-like_helical_dom_sf"/>
</dbReference>
<dbReference type="AlphaFoldDB" id="A0A495S8M7"/>
<evidence type="ECO:0000256" key="6">
    <source>
        <dbReference type="SAM" id="Phobius"/>
    </source>
</evidence>
<evidence type="ECO:0000313" key="9">
    <source>
        <dbReference type="Proteomes" id="UP000272428"/>
    </source>
</evidence>
<evidence type="ECO:0000256" key="2">
    <source>
        <dbReference type="ARBA" id="ARBA00022490"/>
    </source>
</evidence>
<keyword evidence="7" id="KW-0732">Signal</keyword>
<proteinExistence type="inferred from homology"/>
<accession>A0A495S8M7</accession>
<dbReference type="OrthoDB" id="1017207at2"/>
<dbReference type="InterPro" id="IPR051476">
    <property type="entry name" value="Bac_ResReg_Asp_Phosphatase"/>
</dbReference>
<name>A0A495S8M7_9FLAO</name>
<keyword evidence="4" id="KW-0802">TPR repeat</keyword>
<dbReference type="GO" id="GO:0003677">
    <property type="term" value="F:DNA binding"/>
    <property type="evidence" value="ECO:0007669"/>
    <property type="project" value="InterPro"/>
</dbReference>
<dbReference type="EMBL" id="RBXB01000004">
    <property type="protein sequence ID" value="RKS95999.1"/>
    <property type="molecule type" value="Genomic_DNA"/>
</dbReference>
<keyword evidence="6" id="KW-1133">Transmembrane helix</keyword>
<dbReference type="InterPro" id="IPR016032">
    <property type="entry name" value="Sig_transdc_resp-reg_C-effctor"/>
</dbReference>
<evidence type="ECO:0000256" key="4">
    <source>
        <dbReference type="ARBA" id="ARBA00022803"/>
    </source>
</evidence>
<dbReference type="Gene3D" id="1.25.40.10">
    <property type="entry name" value="Tetratricopeptide repeat domain"/>
    <property type="match status" value="2"/>
</dbReference>
<keyword evidence="6" id="KW-0812">Transmembrane</keyword>
<gene>
    <name evidence="8" type="ORF">BCF58_3502</name>
</gene>
<protein>
    <submittedName>
        <fullName evidence="8">Regulatory LuxR family protein</fullName>
    </submittedName>
</protein>
<keyword evidence="2" id="KW-0963">Cytoplasm</keyword>
<dbReference type="SUPFAM" id="SSF48452">
    <property type="entry name" value="TPR-like"/>
    <property type="match status" value="2"/>
</dbReference>
<organism evidence="8 9">
    <name type="scientific">Chryseobacterium defluvii</name>
    <dbReference type="NCBI Taxonomy" id="160396"/>
    <lineage>
        <taxon>Bacteria</taxon>
        <taxon>Pseudomonadati</taxon>
        <taxon>Bacteroidota</taxon>
        <taxon>Flavobacteriia</taxon>
        <taxon>Flavobacteriales</taxon>
        <taxon>Weeksellaceae</taxon>
        <taxon>Chryseobacterium group</taxon>
        <taxon>Chryseobacterium</taxon>
    </lineage>
</organism>
<keyword evidence="3" id="KW-0677">Repeat</keyword>
<dbReference type="GO" id="GO:0006355">
    <property type="term" value="P:regulation of DNA-templated transcription"/>
    <property type="evidence" value="ECO:0007669"/>
    <property type="project" value="InterPro"/>
</dbReference>
<feature type="transmembrane region" description="Helical" evidence="6">
    <location>
        <begin position="335"/>
        <end position="357"/>
    </location>
</feature>